<feature type="domain" description="DH" evidence="2">
    <location>
        <begin position="116"/>
        <end position="323"/>
    </location>
</feature>
<dbReference type="PANTHER" id="PTHR22834:SF20">
    <property type="entry name" value="SH3 DOMAIN-CONTAINING PROTEIN"/>
    <property type="match status" value="1"/>
</dbReference>
<dbReference type="eggNOG" id="KOG3519">
    <property type="taxonomic scope" value="Eukaryota"/>
</dbReference>
<dbReference type="GO" id="GO:0035556">
    <property type="term" value="P:intracellular signal transduction"/>
    <property type="evidence" value="ECO:0007669"/>
    <property type="project" value="InterPro"/>
</dbReference>
<dbReference type="AlphaFoldDB" id="A0A0L0S2P9"/>
<evidence type="ECO:0000256" key="1">
    <source>
        <dbReference type="SAM" id="MobiDB-lite"/>
    </source>
</evidence>
<keyword evidence="4" id="KW-1185">Reference proteome</keyword>
<dbReference type="PROSITE" id="PS50010">
    <property type="entry name" value="DH_2"/>
    <property type="match status" value="1"/>
</dbReference>
<organism evidence="3 4">
    <name type="scientific">Allomyces macrogynus (strain ATCC 38327)</name>
    <name type="common">Allomyces javanicus var. macrogynus</name>
    <dbReference type="NCBI Taxonomy" id="578462"/>
    <lineage>
        <taxon>Eukaryota</taxon>
        <taxon>Fungi</taxon>
        <taxon>Fungi incertae sedis</taxon>
        <taxon>Blastocladiomycota</taxon>
        <taxon>Blastocladiomycetes</taxon>
        <taxon>Blastocladiales</taxon>
        <taxon>Blastocladiaceae</taxon>
        <taxon>Allomyces</taxon>
    </lineage>
</organism>
<reference evidence="3 4" key="1">
    <citation type="submission" date="2009-11" db="EMBL/GenBank/DDBJ databases">
        <title>Annotation of Allomyces macrogynus ATCC 38327.</title>
        <authorList>
            <consortium name="The Broad Institute Genome Sequencing Platform"/>
            <person name="Russ C."/>
            <person name="Cuomo C."/>
            <person name="Burger G."/>
            <person name="Gray M.W."/>
            <person name="Holland P.W.H."/>
            <person name="King N."/>
            <person name="Lang F.B.F."/>
            <person name="Roger A.J."/>
            <person name="Ruiz-Trillo I."/>
            <person name="Young S.K."/>
            <person name="Zeng Q."/>
            <person name="Gargeya S."/>
            <person name="Fitzgerald M."/>
            <person name="Haas B."/>
            <person name="Abouelleil A."/>
            <person name="Alvarado L."/>
            <person name="Arachchi H.M."/>
            <person name="Berlin A."/>
            <person name="Chapman S.B."/>
            <person name="Gearin G."/>
            <person name="Goldberg J."/>
            <person name="Griggs A."/>
            <person name="Gujja S."/>
            <person name="Hansen M."/>
            <person name="Heiman D."/>
            <person name="Howarth C."/>
            <person name="Larimer J."/>
            <person name="Lui A."/>
            <person name="MacDonald P.J.P."/>
            <person name="McCowen C."/>
            <person name="Montmayeur A."/>
            <person name="Murphy C."/>
            <person name="Neiman D."/>
            <person name="Pearson M."/>
            <person name="Priest M."/>
            <person name="Roberts A."/>
            <person name="Saif S."/>
            <person name="Shea T."/>
            <person name="Sisk P."/>
            <person name="Stolte C."/>
            <person name="Sykes S."/>
            <person name="Wortman J."/>
            <person name="Nusbaum C."/>
            <person name="Birren B."/>
        </authorList>
    </citation>
    <scope>NUCLEOTIDE SEQUENCE [LARGE SCALE GENOMIC DNA]</scope>
    <source>
        <strain evidence="3 4">ATCC 38327</strain>
    </source>
</reference>
<gene>
    <name evidence="3" type="ORF">AMAG_02587</name>
</gene>
<feature type="region of interest" description="Disordered" evidence="1">
    <location>
        <begin position="324"/>
        <end position="380"/>
    </location>
</feature>
<evidence type="ECO:0000313" key="3">
    <source>
        <dbReference type="EMBL" id="KNE56813.1"/>
    </source>
</evidence>
<name>A0A0L0S2P9_ALLM3</name>
<protein>
    <recommendedName>
        <fullName evidence="2">DH domain-containing protein</fullName>
    </recommendedName>
</protein>
<dbReference type="GO" id="GO:0005085">
    <property type="term" value="F:guanyl-nucleotide exchange factor activity"/>
    <property type="evidence" value="ECO:0007669"/>
    <property type="project" value="InterPro"/>
</dbReference>
<feature type="region of interest" description="Disordered" evidence="1">
    <location>
        <begin position="1"/>
        <end position="81"/>
    </location>
</feature>
<feature type="compositionally biased region" description="Low complexity" evidence="1">
    <location>
        <begin position="1"/>
        <end position="13"/>
    </location>
</feature>
<evidence type="ECO:0000313" key="4">
    <source>
        <dbReference type="Proteomes" id="UP000054350"/>
    </source>
</evidence>
<proteinExistence type="predicted"/>
<dbReference type="OrthoDB" id="10256089at2759"/>
<dbReference type="STRING" id="578462.A0A0L0S2P9"/>
<dbReference type="GO" id="GO:0005737">
    <property type="term" value="C:cytoplasm"/>
    <property type="evidence" value="ECO:0007669"/>
    <property type="project" value="TreeGrafter"/>
</dbReference>
<dbReference type="EMBL" id="GG745331">
    <property type="protein sequence ID" value="KNE56813.1"/>
    <property type="molecule type" value="Genomic_DNA"/>
</dbReference>
<dbReference type="InterPro" id="IPR000219">
    <property type="entry name" value="DH_dom"/>
</dbReference>
<dbReference type="InterPro" id="IPR051492">
    <property type="entry name" value="Dynamin-Rho_GEF"/>
</dbReference>
<evidence type="ECO:0000259" key="2">
    <source>
        <dbReference type="PROSITE" id="PS50010"/>
    </source>
</evidence>
<reference evidence="4" key="2">
    <citation type="submission" date="2009-11" db="EMBL/GenBank/DDBJ databases">
        <title>The Genome Sequence of Allomyces macrogynus strain ATCC 38327.</title>
        <authorList>
            <consortium name="The Broad Institute Genome Sequencing Platform"/>
            <person name="Russ C."/>
            <person name="Cuomo C."/>
            <person name="Shea T."/>
            <person name="Young S.K."/>
            <person name="Zeng Q."/>
            <person name="Koehrsen M."/>
            <person name="Haas B."/>
            <person name="Borodovsky M."/>
            <person name="Guigo R."/>
            <person name="Alvarado L."/>
            <person name="Berlin A."/>
            <person name="Borenstein D."/>
            <person name="Chen Z."/>
            <person name="Engels R."/>
            <person name="Freedman E."/>
            <person name="Gellesch M."/>
            <person name="Goldberg J."/>
            <person name="Griggs A."/>
            <person name="Gujja S."/>
            <person name="Heiman D."/>
            <person name="Hepburn T."/>
            <person name="Howarth C."/>
            <person name="Jen D."/>
            <person name="Larson L."/>
            <person name="Lewis B."/>
            <person name="Mehta T."/>
            <person name="Park D."/>
            <person name="Pearson M."/>
            <person name="Roberts A."/>
            <person name="Saif S."/>
            <person name="Shenoy N."/>
            <person name="Sisk P."/>
            <person name="Stolte C."/>
            <person name="Sykes S."/>
            <person name="Walk T."/>
            <person name="White J."/>
            <person name="Yandava C."/>
            <person name="Burger G."/>
            <person name="Gray M.W."/>
            <person name="Holland P.W.H."/>
            <person name="King N."/>
            <person name="Lang F.B.F."/>
            <person name="Roger A.J."/>
            <person name="Ruiz-Trillo I."/>
            <person name="Lander E."/>
            <person name="Nusbaum C."/>
        </authorList>
    </citation>
    <scope>NUCLEOTIDE SEQUENCE [LARGE SCALE GENOMIC DNA]</scope>
    <source>
        <strain evidence="4">ATCC 38327</strain>
    </source>
</reference>
<dbReference type="SUPFAM" id="SSF48065">
    <property type="entry name" value="DBL homology domain (DH-domain)"/>
    <property type="match status" value="1"/>
</dbReference>
<dbReference type="PANTHER" id="PTHR22834">
    <property type="entry name" value="NUCLEAR FUSION PROTEIN FUS2"/>
    <property type="match status" value="1"/>
</dbReference>
<accession>A0A0L0S2P9</accession>
<dbReference type="PROSITE" id="PS00741">
    <property type="entry name" value="DH_1"/>
    <property type="match status" value="1"/>
</dbReference>
<sequence>MQLQLQPQQEQQQMTVLSQASSPTTDHSPAPSYGPRALPPPRPRLSAKDSLLDSAVAARPAAMRSPPGRSLPISAPSPWQSPSVPCRASALYTESDLPEAIRVLPTATATAARWRRRIFVMRELTETETAYAEDLMLLEQIYITPLSDRIPGLRGFRLLSRGTPPPLPSKLGRLLAAARPVLAVACDLARRLQCELDQLLQIQGDVASLDSAESRIGDLFLDVVPQLQAAYMDYCLLASAGLASAQQVETKDHQLLSFRDKLAANSANWDLPCLLIKPVQRILKYPLFLQQLLDVTLNTEADHAALKAALALFEEAAREINLACRPGSRNGSSSSKAHPGTPRVGLRRLTINTTALSSLPGSPMLSPTSPTWARDDGTSSPTSFSSYLSSKIGNLARRISNTKLNLAAGTTTPVRTPVMSPMASGFAESVPVTAE</sequence>
<dbReference type="VEuPathDB" id="FungiDB:AMAG_02587"/>
<dbReference type="SMART" id="SM00325">
    <property type="entry name" value="RhoGEF"/>
    <property type="match status" value="1"/>
</dbReference>
<dbReference type="Proteomes" id="UP000054350">
    <property type="component" value="Unassembled WGS sequence"/>
</dbReference>
<dbReference type="Pfam" id="PF00621">
    <property type="entry name" value="RhoGEF"/>
    <property type="match status" value="1"/>
</dbReference>
<dbReference type="InterPro" id="IPR035899">
    <property type="entry name" value="DBL_dom_sf"/>
</dbReference>
<feature type="compositionally biased region" description="Low complexity" evidence="1">
    <location>
        <begin position="356"/>
        <end position="370"/>
    </location>
</feature>
<dbReference type="Gene3D" id="1.20.900.10">
    <property type="entry name" value="Dbl homology (DH) domain"/>
    <property type="match status" value="1"/>
</dbReference>
<dbReference type="InterPro" id="IPR001331">
    <property type="entry name" value="GDS_CDC24_CS"/>
</dbReference>
<feature type="compositionally biased region" description="Polar residues" evidence="1">
    <location>
        <begin position="14"/>
        <end position="27"/>
    </location>
</feature>